<keyword evidence="8" id="KW-1185">Reference proteome</keyword>
<dbReference type="InterPro" id="IPR013083">
    <property type="entry name" value="Znf_RING/FYVE/PHD"/>
</dbReference>
<dbReference type="SUPFAM" id="SSF57850">
    <property type="entry name" value="RING/U-box"/>
    <property type="match status" value="1"/>
</dbReference>
<reference evidence="7 8" key="1">
    <citation type="journal article" date="2011" name="Proc. Natl. Acad. Sci. U.S.A.">
        <title>Evolutionary erosion of yeast sex chromosomes by mating-type switching accidents.</title>
        <authorList>
            <person name="Gordon J.L."/>
            <person name="Armisen D."/>
            <person name="Proux-Wera E."/>
            <person name="Oheigeartaigh S.S."/>
            <person name="Byrne K.P."/>
            <person name="Wolfe K.H."/>
        </authorList>
    </citation>
    <scope>NUCLEOTIDE SEQUENCE [LARGE SCALE GENOMIC DNA]</scope>
    <source>
        <strain evidence="8">ATCC MYA-139 / BCRC 22969 / CBS 8797 / CCRC 22969 / KCTC 17520 / NBRC 10181 / NCYC 3082</strain>
    </source>
</reference>
<dbReference type="EMBL" id="HE978320">
    <property type="protein sequence ID" value="CCK71297.1"/>
    <property type="molecule type" value="Genomic_DNA"/>
</dbReference>
<organism evidence="7 8">
    <name type="scientific">Huiozyma naganishii (strain ATCC MYA-139 / BCRC 22969 / CBS 8797 / KCTC 17520 / NBRC 10181 / NCYC 3082 / Yp74L-3)</name>
    <name type="common">Yeast</name>
    <name type="synonym">Kazachstania naganishii</name>
    <dbReference type="NCBI Taxonomy" id="1071383"/>
    <lineage>
        <taxon>Eukaryota</taxon>
        <taxon>Fungi</taxon>
        <taxon>Dikarya</taxon>
        <taxon>Ascomycota</taxon>
        <taxon>Saccharomycotina</taxon>
        <taxon>Saccharomycetes</taxon>
        <taxon>Saccharomycetales</taxon>
        <taxon>Saccharomycetaceae</taxon>
        <taxon>Huiozyma</taxon>
    </lineage>
</organism>
<evidence type="ECO:0000256" key="5">
    <source>
        <dbReference type="SAM" id="MobiDB-lite"/>
    </source>
</evidence>
<name>J7S149_HUIN7</name>
<dbReference type="Pfam" id="PF13639">
    <property type="entry name" value="zf-RING_2"/>
    <property type="match status" value="1"/>
</dbReference>
<feature type="compositionally biased region" description="Polar residues" evidence="5">
    <location>
        <begin position="1"/>
        <end position="21"/>
    </location>
</feature>
<feature type="compositionally biased region" description="Polar residues" evidence="5">
    <location>
        <begin position="633"/>
        <end position="656"/>
    </location>
</feature>
<dbReference type="eggNOG" id="KOG0802">
    <property type="taxonomic scope" value="Eukaryota"/>
</dbReference>
<protein>
    <recommendedName>
        <fullName evidence="6">RING-type domain-containing protein</fullName>
    </recommendedName>
</protein>
<evidence type="ECO:0000313" key="7">
    <source>
        <dbReference type="EMBL" id="CCK71297.1"/>
    </source>
</evidence>
<dbReference type="KEGG" id="kng:KNAG_0G02390"/>
<dbReference type="GO" id="GO:0008270">
    <property type="term" value="F:zinc ion binding"/>
    <property type="evidence" value="ECO:0007669"/>
    <property type="project" value="UniProtKB-KW"/>
</dbReference>
<reference evidence="8" key="2">
    <citation type="submission" date="2012-08" db="EMBL/GenBank/DDBJ databases">
        <title>Genome sequence of Kazachstania naganishii.</title>
        <authorList>
            <person name="Gordon J.L."/>
            <person name="Armisen D."/>
            <person name="Proux-Wera E."/>
            <person name="OhEigeartaigh S.S."/>
            <person name="Byrne K.P."/>
            <person name="Wolfe K.H."/>
        </authorList>
    </citation>
    <scope>NUCLEOTIDE SEQUENCE [LARGE SCALE GENOMIC DNA]</scope>
    <source>
        <strain evidence="8">ATCC MYA-139 / BCRC 22969 / CBS 8797 / CCRC 22969 / KCTC 17520 / NBRC 10181 / NCYC 3082</strain>
    </source>
</reference>
<dbReference type="STRING" id="1071383.J7S149"/>
<feature type="compositionally biased region" description="Low complexity" evidence="5">
    <location>
        <begin position="408"/>
        <end position="450"/>
    </location>
</feature>
<feature type="compositionally biased region" description="Basic and acidic residues" evidence="5">
    <location>
        <begin position="657"/>
        <end position="671"/>
    </location>
</feature>
<dbReference type="PROSITE" id="PS50089">
    <property type="entry name" value="ZF_RING_2"/>
    <property type="match status" value="1"/>
</dbReference>
<dbReference type="RefSeq" id="XP_022465543.1">
    <property type="nucleotide sequence ID" value="XM_022609114.1"/>
</dbReference>
<evidence type="ECO:0000313" key="8">
    <source>
        <dbReference type="Proteomes" id="UP000006310"/>
    </source>
</evidence>
<dbReference type="Proteomes" id="UP000006310">
    <property type="component" value="Chromosome 7"/>
</dbReference>
<feature type="compositionally biased region" description="Low complexity" evidence="5">
    <location>
        <begin position="87"/>
        <end position="117"/>
    </location>
</feature>
<feature type="region of interest" description="Disordered" evidence="5">
    <location>
        <begin position="472"/>
        <end position="528"/>
    </location>
</feature>
<feature type="compositionally biased region" description="Basic and acidic residues" evidence="5">
    <location>
        <begin position="679"/>
        <end position="688"/>
    </location>
</feature>
<dbReference type="GeneID" id="34527021"/>
<feature type="region of interest" description="Disordered" evidence="5">
    <location>
        <begin position="546"/>
        <end position="582"/>
    </location>
</feature>
<feature type="region of interest" description="Disordered" evidence="5">
    <location>
        <begin position="1"/>
        <end position="127"/>
    </location>
</feature>
<keyword evidence="3" id="KW-0862">Zinc</keyword>
<evidence type="ECO:0000256" key="4">
    <source>
        <dbReference type="PROSITE-ProRule" id="PRU00175"/>
    </source>
</evidence>
<feature type="compositionally biased region" description="Basic and acidic residues" evidence="5">
    <location>
        <begin position="282"/>
        <end position="293"/>
    </location>
</feature>
<dbReference type="PANTHER" id="PTHR15710">
    <property type="entry name" value="E3 UBIQUITIN-PROTEIN LIGASE PRAJA"/>
    <property type="match status" value="1"/>
</dbReference>
<evidence type="ECO:0000259" key="6">
    <source>
        <dbReference type="PROSITE" id="PS50089"/>
    </source>
</evidence>
<feature type="region of interest" description="Disordered" evidence="5">
    <location>
        <begin position="227"/>
        <end position="333"/>
    </location>
</feature>
<dbReference type="AlphaFoldDB" id="J7S149"/>
<proteinExistence type="predicted"/>
<gene>
    <name evidence="7" type="primary">KNAG0G02390</name>
    <name evidence="7" type="ordered locus">KNAG_0G02390</name>
</gene>
<feature type="compositionally biased region" description="Polar residues" evidence="5">
    <location>
        <begin position="294"/>
        <end position="310"/>
    </location>
</feature>
<keyword evidence="2 4" id="KW-0863">Zinc-finger</keyword>
<dbReference type="OrthoDB" id="8062037at2759"/>
<feature type="domain" description="RING-type" evidence="6">
    <location>
        <begin position="338"/>
        <end position="363"/>
    </location>
</feature>
<evidence type="ECO:0000256" key="3">
    <source>
        <dbReference type="ARBA" id="ARBA00022833"/>
    </source>
</evidence>
<dbReference type="InterPro" id="IPR001841">
    <property type="entry name" value="Znf_RING"/>
</dbReference>
<feature type="region of interest" description="Disordered" evidence="5">
    <location>
        <begin position="631"/>
        <end position="688"/>
    </location>
</feature>
<dbReference type="OMA" id="HIFGREC"/>
<keyword evidence="1" id="KW-0479">Metal-binding</keyword>
<evidence type="ECO:0000256" key="2">
    <source>
        <dbReference type="ARBA" id="ARBA00022771"/>
    </source>
</evidence>
<sequence length="688" mass="73386">MDRNTGNNSQPPGDSTGSNARNDAIGDSNGNPDQNVNSTTPAPNTNNNGGTQDITVSIQYSFPLPFTLGNPHTPANAGENPNLAQNPTGPDPSTDAATTAADGASASPASASMAPDGTGPANQDSAPQMRARTIPNAALILSFRDVPNSTPRSTLENIITIATELTMRRFNDFAGHPKGISREQFEELPVLKLCELTEEQLDTGCAICFETYVEEPDIEPLEKIKEARSEEDDTVSAGIKEKKRRIVRDSETTIPTPGTGVTTGGHAAASSVTATQRTPVVDGEHQTVHRDDQNTSTEENPQTSNTNGQESLWGGNPNNQESSPEEEQPTYLHSPTKLPCGHIFGRDCIFKWSHLENSCPLCRKAIVVIDRNDASQNNPLNEANREHLFDPAIFQRLGDMLYNQNQTNGPAAPGGDANANNETTAENDANGAGTNTNNTTPGTPQNPGVTAPLFGGGPSIIFIRPNFLRTGGPVAENSERTAGSANGDGRVASDPQRSIDPSTSSSVGDTTATGETGGNGAQAEQSPYDRFRRIFQSFFQGVEYAREDEAEDRRASQPVGEYGSSDQPGTAEASHDTNGPFRLGNNFTRMFMRGGLNNNNETLFNSGVASQRNGDGSVSTYHLGANDVFHANDANSPNVPLQAATDSRGTRTNSGLENRDQPRSNDDEGHGVENNNQEHLQDRDSTEQ</sequence>
<feature type="compositionally biased region" description="Polar residues" evidence="5">
    <location>
        <begin position="495"/>
        <end position="509"/>
    </location>
</feature>
<accession>J7S149</accession>
<evidence type="ECO:0000256" key="1">
    <source>
        <dbReference type="ARBA" id="ARBA00022723"/>
    </source>
</evidence>
<dbReference type="Gene3D" id="3.30.40.10">
    <property type="entry name" value="Zinc/RING finger domain, C3HC4 (zinc finger)"/>
    <property type="match status" value="1"/>
</dbReference>
<dbReference type="HOGENOM" id="CLU_020039_0_0_1"/>
<feature type="compositionally biased region" description="Basic and acidic residues" evidence="5">
    <location>
        <begin position="546"/>
        <end position="555"/>
    </location>
</feature>
<feature type="region of interest" description="Disordered" evidence="5">
    <location>
        <begin position="406"/>
        <end position="453"/>
    </location>
</feature>
<feature type="compositionally biased region" description="Low complexity" evidence="5">
    <location>
        <begin position="35"/>
        <end position="51"/>
    </location>
</feature>